<dbReference type="RefSeq" id="XP_025354293.1">
    <property type="nucleotide sequence ID" value="XM_025502684.1"/>
</dbReference>
<dbReference type="InParanoid" id="A0A316VDC9"/>
<evidence type="ECO:0000313" key="2">
    <source>
        <dbReference type="EMBL" id="PWN33991.1"/>
    </source>
</evidence>
<reference evidence="2 3" key="1">
    <citation type="journal article" date="2018" name="Mol. Biol. Evol.">
        <title>Broad Genomic Sampling Reveals a Smut Pathogenic Ancestry of the Fungal Clade Ustilaginomycotina.</title>
        <authorList>
            <person name="Kijpornyongpan T."/>
            <person name="Mondo S.J."/>
            <person name="Barry K."/>
            <person name="Sandor L."/>
            <person name="Lee J."/>
            <person name="Lipzen A."/>
            <person name="Pangilinan J."/>
            <person name="LaButti K."/>
            <person name="Hainaut M."/>
            <person name="Henrissat B."/>
            <person name="Grigoriev I.V."/>
            <person name="Spatafora J.W."/>
            <person name="Aime M.C."/>
        </authorList>
    </citation>
    <scope>NUCLEOTIDE SEQUENCE [LARGE SCALE GENOMIC DNA]</scope>
    <source>
        <strain evidence="2 3">MCA 3882</strain>
    </source>
</reference>
<accession>A0A316VDC9</accession>
<name>A0A316VDC9_9BASI</name>
<sequence length="123" mass="13561">MMSKQLYLTLFSLLALAYASMTKAASLGKNEETNNLLFGRDETIARTPNCGKPSPFRCDLACPVDPRCELLGYNTTGVTCGCPCMECNGKYYGPTYDYKNSTALTPKERAKCLDVTHPCKTHD</sequence>
<protein>
    <submittedName>
        <fullName evidence="2">Uncharacterized protein</fullName>
    </submittedName>
</protein>
<evidence type="ECO:0000313" key="3">
    <source>
        <dbReference type="Proteomes" id="UP000245771"/>
    </source>
</evidence>
<feature type="signal peptide" evidence="1">
    <location>
        <begin position="1"/>
        <end position="24"/>
    </location>
</feature>
<feature type="chain" id="PRO_5016234357" evidence="1">
    <location>
        <begin position="25"/>
        <end position="123"/>
    </location>
</feature>
<dbReference type="GeneID" id="37024465"/>
<keyword evidence="1" id="KW-0732">Signal</keyword>
<evidence type="ECO:0000256" key="1">
    <source>
        <dbReference type="SAM" id="SignalP"/>
    </source>
</evidence>
<dbReference type="Proteomes" id="UP000245771">
    <property type="component" value="Unassembled WGS sequence"/>
</dbReference>
<dbReference type="AlphaFoldDB" id="A0A316VDC9"/>
<gene>
    <name evidence="2" type="ORF">FA14DRAFT_67561</name>
</gene>
<proteinExistence type="predicted"/>
<organism evidence="2 3">
    <name type="scientific">Meira miltonrushii</name>
    <dbReference type="NCBI Taxonomy" id="1280837"/>
    <lineage>
        <taxon>Eukaryota</taxon>
        <taxon>Fungi</taxon>
        <taxon>Dikarya</taxon>
        <taxon>Basidiomycota</taxon>
        <taxon>Ustilaginomycotina</taxon>
        <taxon>Exobasidiomycetes</taxon>
        <taxon>Exobasidiales</taxon>
        <taxon>Brachybasidiaceae</taxon>
        <taxon>Meira</taxon>
    </lineage>
</organism>
<dbReference type="EMBL" id="KZ819604">
    <property type="protein sequence ID" value="PWN33991.1"/>
    <property type="molecule type" value="Genomic_DNA"/>
</dbReference>
<keyword evidence="3" id="KW-1185">Reference proteome</keyword>